<proteinExistence type="inferred from homology"/>
<keyword evidence="3 4" id="KW-0418">Kinase</keyword>
<dbReference type="Proteomes" id="UP000095255">
    <property type="component" value="Unassembled WGS sequence"/>
</dbReference>
<keyword evidence="2 4" id="KW-0808">Transferase</keyword>
<name>A0A1E5L7J3_9FIRM</name>
<evidence type="ECO:0000256" key="1">
    <source>
        <dbReference type="ARBA" id="ARBA00006284"/>
    </source>
</evidence>
<dbReference type="PIRSF" id="PIRSF006078">
    <property type="entry name" value="GlxK"/>
    <property type="match status" value="1"/>
</dbReference>
<evidence type="ECO:0000256" key="3">
    <source>
        <dbReference type="ARBA" id="ARBA00022777"/>
    </source>
</evidence>
<dbReference type="InterPro" id="IPR004381">
    <property type="entry name" value="Glycerate_kinase"/>
</dbReference>
<dbReference type="STRING" id="1390249.BHU72_03955"/>
<dbReference type="Gene3D" id="3.40.50.10350">
    <property type="entry name" value="Glycerate kinase, domain 1"/>
    <property type="match status" value="1"/>
</dbReference>
<comment type="caution">
    <text evidence="5">The sequence shown here is derived from an EMBL/GenBank/DDBJ whole genome shotgun (WGS) entry which is preliminary data.</text>
</comment>
<dbReference type="InterPro" id="IPR018193">
    <property type="entry name" value="Glyc_kinase_flavodox-like_fold"/>
</dbReference>
<dbReference type="GO" id="GO:0008887">
    <property type="term" value="F:glycerate kinase activity"/>
    <property type="evidence" value="ECO:0007669"/>
    <property type="project" value="UniProtKB-UniRule"/>
</dbReference>
<dbReference type="AlphaFoldDB" id="A0A1E5L7J3"/>
<dbReference type="EMBL" id="MJAT01000012">
    <property type="protein sequence ID" value="OEH85933.1"/>
    <property type="molecule type" value="Genomic_DNA"/>
</dbReference>
<dbReference type="InterPro" id="IPR018197">
    <property type="entry name" value="Glycerate_kinase_RE-like"/>
</dbReference>
<dbReference type="RefSeq" id="WP_069702016.1">
    <property type="nucleotide sequence ID" value="NZ_MJAT01000012.1"/>
</dbReference>
<sequence length="378" mass="39901">MRILIAPDSFKGSLSAQEICEVCEDVAKRHFSNIEVFKYPLADGGEGTVESLVGCTGGEFRIVRVSNPLGVYIEARYGILGNSDTAVIEMAEASGLNKIQEKQRNPMITSTYGTGELIRHALDQGCKRFIIGIGGSATNDCGIGVIQALGAKVLDISGNIVAPGGDGLLQAHSIDLSGFDPRIKECSFTIACDVNNPLTGPNGAAYVYAPQKGATEEMVVTLDSGLKNFASLIKQQIGVDVESVPGAGAAGGLGACFLSFFQGKLQSGIEIVMKESNIEQIMEKVDIVITGEGKIDTQTKCGKTPFGVATLAKKYNIPVIAVCGVLDISHIQLSSINIDAAFSIINSPCNSADAISNGKHNLKNTLYNVIKLLQLKNK</sequence>
<gene>
    <name evidence="5" type="ORF">BHU72_03955</name>
</gene>
<reference evidence="5 6" key="1">
    <citation type="submission" date="2016-09" db="EMBL/GenBank/DDBJ databases">
        <title>Desulfuribacillus arsenicus sp. nov., an obligately anaerobic, dissimilatory arsenic- and antimonate-reducing bacterium isolated from anoxic sediments.</title>
        <authorList>
            <person name="Abin C.A."/>
            <person name="Hollibaugh J.T."/>
        </authorList>
    </citation>
    <scope>NUCLEOTIDE SEQUENCE [LARGE SCALE GENOMIC DNA]</scope>
    <source>
        <strain evidence="5 6">MLFW-2</strain>
    </source>
</reference>
<dbReference type="Pfam" id="PF02595">
    <property type="entry name" value="Gly_kinase"/>
    <property type="match status" value="1"/>
</dbReference>
<evidence type="ECO:0000313" key="5">
    <source>
        <dbReference type="EMBL" id="OEH85933.1"/>
    </source>
</evidence>
<dbReference type="GO" id="GO:0031388">
    <property type="term" value="P:organic acid phosphorylation"/>
    <property type="evidence" value="ECO:0007669"/>
    <property type="project" value="UniProtKB-UniRule"/>
</dbReference>
<dbReference type="PANTHER" id="PTHR21599">
    <property type="entry name" value="GLYCERATE KINASE"/>
    <property type="match status" value="1"/>
</dbReference>
<evidence type="ECO:0000256" key="4">
    <source>
        <dbReference type="PIRNR" id="PIRNR006078"/>
    </source>
</evidence>
<dbReference type="InterPro" id="IPR036129">
    <property type="entry name" value="Glycerate_kinase_sf"/>
</dbReference>
<dbReference type="NCBIfam" id="TIGR00045">
    <property type="entry name" value="glycerate kinase"/>
    <property type="match status" value="1"/>
</dbReference>
<protein>
    <submittedName>
        <fullName evidence="5">Glycerate kinase</fullName>
    </submittedName>
</protein>
<dbReference type="PANTHER" id="PTHR21599:SF0">
    <property type="entry name" value="GLYCERATE KINASE"/>
    <property type="match status" value="1"/>
</dbReference>
<dbReference type="Gene3D" id="3.90.1510.10">
    <property type="entry name" value="Glycerate kinase, domain 2"/>
    <property type="match status" value="1"/>
</dbReference>
<comment type="similarity">
    <text evidence="1 4">Belongs to the glycerate kinase type-1 family.</text>
</comment>
<evidence type="ECO:0000256" key="2">
    <source>
        <dbReference type="ARBA" id="ARBA00022679"/>
    </source>
</evidence>
<evidence type="ECO:0000313" key="6">
    <source>
        <dbReference type="Proteomes" id="UP000095255"/>
    </source>
</evidence>
<dbReference type="OrthoDB" id="9774290at2"/>
<accession>A0A1E5L7J3</accession>
<keyword evidence="6" id="KW-1185">Reference proteome</keyword>
<dbReference type="SUPFAM" id="SSF110738">
    <property type="entry name" value="Glycerate kinase I"/>
    <property type="match status" value="1"/>
</dbReference>
<organism evidence="5 6">
    <name type="scientific">Desulfuribacillus stibiiarsenatis</name>
    <dbReference type="NCBI Taxonomy" id="1390249"/>
    <lineage>
        <taxon>Bacteria</taxon>
        <taxon>Bacillati</taxon>
        <taxon>Bacillota</taxon>
        <taxon>Desulfuribacillia</taxon>
        <taxon>Desulfuribacillales</taxon>
        <taxon>Desulfuribacillaceae</taxon>
        <taxon>Desulfuribacillus</taxon>
    </lineage>
</organism>